<dbReference type="Proteomes" id="UP000187209">
    <property type="component" value="Unassembled WGS sequence"/>
</dbReference>
<feature type="coiled-coil region" evidence="5">
    <location>
        <begin position="209"/>
        <end position="564"/>
    </location>
</feature>
<comment type="similarity">
    <text evidence="4">Belongs to the CEP135/TSGA10 family.</text>
</comment>
<evidence type="ECO:0000313" key="6">
    <source>
        <dbReference type="EMBL" id="OMJ95780.1"/>
    </source>
</evidence>
<dbReference type="PANTHER" id="PTHR20544">
    <property type="entry name" value="CENTROSOMAL PROTEIN CEP135"/>
    <property type="match status" value="1"/>
</dbReference>
<evidence type="ECO:0000256" key="2">
    <source>
        <dbReference type="ARBA" id="ARBA00022490"/>
    </source>
</evidence>
<dbReference type="GO" id="GO:0005814">
    <property type="term" value="C:centriole"/>
    <property type="evidence" value="ECO:0007669"/>
    <property type="project" value="UniProtKB-SubCell"/>
</dbReference>
<reference evidence="6 7" key="1">
    <citation type="submission" date="2016-11" db="EMBL/GenBank/DDBJ databases">
        <title>The macronuclear genome of Stentor coeruleus: a giant cell with tiny introns.</title>
        <authorList>
            <person name="Slabodnick M."/>
            <person name="Ruby J.G."/>
            <person name="Reiff S.B."/>
            <person name="Swart E.C."/>
            <person name="Gosai S."/>
            <person name="Prabakaran S."/>
            <person name="Witkowska E."/>
            <person name="Larue G.E."/>
            <person name="Fisher S."/>
            <person name="Freeman R.M."/>
            <person name="Gunawardena J."/>
            <person name="Chu W."/>
            <person name="Stover N.A."/>
            <person name="Gregory B.D."/>
            <person name="Nowacki M."/>
            <person name="Derisi J."/>
            <person name="Roy S.W."/>
            <person name="Marshall W.F."/>
            <person name="Sood P."/>
        </authorList>
    </citation>
    <scope>NUCLEOTIDE SEQUENCE [LARGE SCALE GENOMIC DNA]</scope>
    <source>
        <strain evidence="6">WM001</strain>
    </source>
</reference>
<accession>A0A1R2D3I9</accession>
<keyword evidence="2" id="KW-0963">Cytoplasm</keyword>
<dbReference type="PANTHER" id="PTHR20544:SF2">
    <property type="entry name" value="TESTIS SPECIFIC 10"/>
    <property type="match status" value="1"/>
</dbReference>
<dbReference type="EMBL" id="MPUH01000007">
    <property type="protein sequence ID" value="OMJ95780.1"/>
    <property type="molecule type" value="Genomic_DNA"/>
</dbReference>
<name>A0A1R2D3I9_9CILI</name>
<proteinExistence type="inferred from homology"/>
<dbReference type="Gene3D" id="1.10.287.1490">
    <property type="match status" value="1"/>
</dbReference>
<evidence type="ECO:0000256" key="5">
    <source>
        <dbReference type="SAM" id="Coils"/>
    </source>
</evidence>
<evidence type="ECO:0000256" key="3">
    <source>
        <dbReference type="ARBA" id="ARBA00023212"/>
    </source>
</evidence>
<feature type="coiled-coil region" evidence="5">
    <location>
        <begin position="997"/>
        <end position="1024"/>
    </location>
</feature>
<gene>
    <name evidence="6" type="ORF">SteCoe_667</name>
</gene>
<feature type="coiled-coil region" evidence="5">
    <location>
        <begin position="793"/>
        <end position="869"/>
    </location>
</feature>
<evidence type="ECO:0000313" key="7">
    <source>
        <dbReference type="Proteomes" id="UP000187209"/>
    </source>
</evidence>
<feature type="coiled-coil region" evidence="5">
    <location>
        <begin position="667"/>
        <end position="694"/>
    </location>
</feature>
<feature type="coiled-coil region" evidence="5">
    <location>
        <begin position="31"/>
        <end position="180"/>
    </location>
</feature>
<dbReference type="AlphaFoldDB" id="A0A1R2D3I9"/>
<comment type="caution">
    <text evidence="6">The sequence shown here is derived from an EMBL/GenBank/DDBJ whole genome shotgun (WGS) entry which is preliminary data.</text>
</comment>
<sequence length="1025" mass="122158">MEEQRKFKILKNKLEALNYKQTFSIDSMPLIESLLNDITSLNSSLSRLRLQKSDPEGIRELSERVEYLNREKLRLEEELQRGNIHTNTFEDLESLNKNITDLRRENKVLSQKLLSMQSTKRDTLDGKSKDNIDKLFADFNFLKQQLDDTEENSQKYAYENKILQDKIRMLEGQIVSLKKELELSIFTIKDITNERKSASEEYYSLKKVITGYESKCSAYEEENNSLRNDLQKIQMYGRSLEQQLSILNKDINKNRNELEMNSSTKIRLSSQLESLQRQIDILQNENKKLTSFHDDDRRLIADLENKCKEFEEVYKTSQDKIRVIQRESQNFFDTIRDKSEEIRMRDQARKNLEKELKDAKIYMIKYNESQEEISRLRVVVDELNDEIRKFRDETRDLKNSVKYKDDDTKQYKNYLDQMNKDCDMLKRKLEEENMKVESLNAMIRSYAQTEEQLKISKSQYEDSVFREKQLRKELEQFQMIVQKSEEKFQAVQKQQESLQGKVNFYEQENGKIQKNLSDLLAKDNAKAVEFGRYENRIRENYCEIEDLKGKIIELENVNKTLNDEIRERHKGYTAEQNHLSRQIVQLKEYILSIETIRSELIKKLENFQVSDMEKDKNLKNFRDEVTQIKKQLQISERNCNDGLIERERNLKEIDSLQYENSRRVEEISSLKSQIKRLTGENDDLKSKNKSSQENEENYKRCWRDSEIEKARVTEINLSLNLQLEDSKKSCLKLQSQIQDITKDLSYSENKLKNLEEKQKGLNYEKDNFALKVDEIGKELRNEIEVSANALKDKDELSQKLRIISEEYDKLIRAYDFLNLDFKKLTTKTIAGENLIESLKKQEDIYVRTIKQLEDDVRNALRAKEVAEYKRIDAEKNSENLVKDMHSVKSLTRDFDINRDDNFRKIVSLENEKSFLESRCRSLENEVENLKSQIDYEKHRFLEQETRSLGNKESFRRYELDDERTKSLKFSNSEHLISDLYKQIEIYKAESVKLEMSYMKLLDELNQTKHMLNRAEARVAELEIRR</sequence>
<protein>
    <submittedName>
        <fullName evidence="6">Uncharacterized protein</fullName>
    </submittedName>
</protein>
<keyword evidence="7" id="KW-1185">Reference proteome</keyword>
<evidence type="ECO:0000256" key="1">
    <source>
        <dbReference type="ARBA" id="ARBA00004114"/>
    </source>
</evidence>
<comment type="subcellular location">
    <subcellularLocation>
        <location evidence="1">Cytoplasm</location>
        <location evidence="1">Cytoskeleton</location>
        <location evidence="1">Microtubule organizing center</location>
        <location evidence="1">Centrosome</location>
        <location evidence="1">Centriole</location>
    </subcellularLocation>
</comment>
<keyword evidence="5" id="KW-0175">Coiled coil</keyword>
<evidence type="ECO:0000256" key="4">
    <source>
        <dbReference type="ARBA" id="ARBA00038123"/>
    </source>
</evidence>
<dbReference type="InterPro" id="IPR051877">
    <property type="entry name" value="Centriole_BasalBody_StrucProt"/>
</dbReference>
<organism evidence="6 7">
    <name type="scientific">Stentor coeruleus</name>
    <dbReference type="NCBI Taxonomy" id="5963"/>
    <lineage>
        <taxon>Eukaryota</taxon>
        <taxon>Sar</taxon>
        <taxon>Alveolata</taxon>
        <taxon>Ciliophora</taxon>
        <taxon>Postciliodesmatophora</taxon>
        <taxon>Heterotrichea</taxon>
        <taxon>Heterotrichida</taxon>
        <taxon>Stentoridae</taxon>
        <taxon>Stentor</taxon>
    </lineage>
</organism>
<keyword evidence="3" id="KW-0206">Cytoskeleton</keyword>
<feature type="coiled-coil region" evidence="5">
    <location>
        <begin position="905"/>
        <end position="939"/>
    </location>
</feature>